<proteinExistence type="predicted"/>
<sequence length="122" mass="13568">MSLSIAPPANSLIQAAQTLSSEGRIRAGQAPLEPARLNTRFDEIRALLRAAGYPHALEFAGYQARVYALYDPSRFTEVEVLRWLRDDLDRRAEERTDCAPERSSLPLTCSLRAPLTAGRCPL</sequence>
<accession>A0A2T5P6V3</accession>
<name>A0A2T5P6V3_9PSED</name>
<gene>
    <name evidence="1" type="ORF">DBO85_14215</name>
</gene>
<dbReference type="RefSeq" id="WP_108107924.1">
    <property type="nucleotide sequence ID" value="NZ_QASN01000020.1"/>
</dbReference>
<keyword evidence="2" id="KW-1185">Reference proteome</keyword>
<organism evidence="1 2">
    <name type="scientific">Pseudomonas mangrovi</name>
    <dbReference type="NCBI Taxonomy" id="2161748"/>
    <lineage>
        <taxon>Bacteria</taxon>
        <taxon>Pseudomonadati</taxon>
        <taxon>Pseudomonadota</taxon>
        <taxon>Gammaproteobacteria</taxon>
        <taxon>Pseudomonadales</taxon>
        <taxon>Pseudomonadaceae</taxon>
        <taxon>Pseudomonas</taxon>
    </lineage>
</organism>
<evidence type="ECO:0000313" key="2">
    <source>
        <dbReference type="Proteomes" id="UP000244064"/>
    </source>
</evidence>
<comment type="caution">
    <text evidence="1">The sequence shown here is derived from an EMBL/GenBank/DDBJ whole genome shotgun (WGS) entry which is preliminary data.</text>
</comment>
<dbReference type="EMBL" id="QASN01000020">
    <property type="protein sequence ID" value="PTU73478.1"/>
    <property type="molecule type" value="Genomic_DNA"/>
</dbReference>
<dbReference type="Proteomes" id="UP000244064">
    <property type="component" value="Unassembled WGS sequence"/>
</dbReference>
<evidence type="ECO:0000313" key="1">
    <source>
        <dbReference type="EMBL" id="PTU73478.1"/>
    </source>
</evidence>
<protein>
    <submittedName>
        <fullName evidence="1">Transcriptional regulator</fullName>
    </submittedName>
</protein>
<reference evidence="1 2" key="1">
    <citation type="submission" date="2018-04" db="EMBL/GenBank/DDBJ databases">
        <title>Pseudomonas sp. nov., isolated from mangrove soil.</title>
        <authorList>
            <person name="Chen C."/>
        </authorList>
    </citation>
    <scope>NUCLEOTIDE SEQUENCE [LARGE SCALE GENOMIC DNA]</scope>
    <source>
        <strain evidence="1 2">TC-11</strain>
    </source>
</reference>
<dbReference type="AlphaFoldDB" id="A0A2T5P6V3"/>
<dbReference type="OrthoDB" id="6926080at2"/>